<keyword evidence="3" id="KW-0274">FAD</keyword>
<dbReference type="Proteomes" id="UP001165122">
    <property type="component" value="Unassembled WGS sequence"/>
</dbReference>
<accession>A0A9W7CJ50</accession>
<proteinExistence type="predicted"/>
<keyword evidence="6" id="KW-0732">Signal</keyword>
<feature type="signal peptide" evidence="6">
    <location>
        <begin position="1"/>
        <end position="18"/>
    </location>
</feature>
<dbReference type="SUPFAM" id="SSF52343">
    <property type="entry name" value="Ferredoxin reductase-like, C-terminal NADP-linked domain"/>
    <property type="match status" value="1"/>
</dbReference>
<keyword evidence="4" id="KW-0560">Oxidoreductase</keyword>
<evidence type="ECO:0000313" key="7">
    <source>
        <dbReference type="EMBL" id="GMI05566.1"/>
    </source>
</evidence>
<dbReference type="PANTHER" id="PTHR19370">
    <property type="entry name" value="NADH-CYTOCHROME B5 REDUCTASE"/>
    <property type="match status" value="1"/>
</dbReference>
<evidence type="ECO:0000256" key="3">
    <source>
        <dbReference type="ARBA" id="ARBA00022827"/>
    </source>
</evidence>
<keyword evidence="5" id="KW-1133">Transmembrane helix</keyword>
<dbReference type="PANTHER" id="PTHR19370:SF185">
    <property type="entry name" value="NADH-CYTOCHROME B5 REDUCTASE"/>
    <property type="match status" value="1"/>
</dbReference>
<feature type="chain" id="PRO_5040887657" description="FAD-binding FR-type domain-containing protein" evidence="6">
    <location>
        <begin position="19"/>
        <end position="461"/>
    </location>
</feature>
<gene>
    <name evidence="7" type="ORF">TrLO_g11654</name>
</gene>
<evidence type="ECO:0000313" key="8">
    <source>
        <dbReference type="Proteomes" id="UP001165122"/>
    </source>
</evidence>
<comment type="caution">
    <text evidence="7">The sequence shown here is derived from an EMBL/GenBank/DDBJ whole genome shotgun (WGS) entry which is preliminary data.</text>
</comment>
<dbReference type="InterPro" id="IPR001834">
    <property type="entry name" value="CBR-like"/>
</dbReference>
<keyword evidence="5" id="KW-0812">Transmembrane</keyword>
<evidence type="ECO:0000256" key="4">
    <source>
        <dbReference type="ARBA" id="ARBA00023002"/>
    </source>
</evidence>
<keyword evidence="5" id="KW-0472">Membrane</keyword>
<keyword evidence="8" id="KW-1185">Reference proteome</keyword>
<dbReference type="OrthoDB" id="202431at2759"/>
<sequence length="461" mass="49784">MKGVCLALFVLFVGKCDGFTPLYPMMGGGGIIKSSTSTTLGAHRFGLGNLGGQSELHQVSQVIGRASAQNLAVSLDEPLMATRYLQSGRGAGMSLTALLGLSLKLAIAYLFFQTTLALTRLTIDALLGEDSGNEPAIRVVGPSILGKLGSFVGAATYSLKVGGRWMLTPLARVAPDVVHVFRLLWGRVGRVIDFYRLKTRPVGEVLDLSGEDWGVATLLSKEAVGNNNGYVRYTFKIPDGKVLPLDMAQQLTLCCLDGSSNVRKSDFFVSSARHVGGKFEIIATRGAKKDEAVLGRESAAFHSVLYEQMELGDEVAIKPGKSTLEYRGQDLPVTDMVYLCNGLGVVPIINQVKELLGVQSSTVKTLSVVWINEKADEFYKGAYNELEDEFYKYNKKLDVSCCLENDVYSGSMSDNEEIVASVPDFQPGTMAVLAGPDYFVKKANMFLQSKGYPADCICALG</sequence>
<name>A0A9W7CJ50_9STRA</name>
<comment type="cofactor">
    <cofactor evidence="1">
        <name>FAD</name>
        <dbReference type="ChEBI" id="CHEBI:57692"/>
    </cofactor>
</comment>
<organism evidence="7 8">
    <name type="scientific">Triparma laevis f. longispina</name>
    <dbReference type="NCBI Taxonomy" id="1714387"/>
    <lineage>
        <taxon>Eukaryota</taxon>
        <taxon>Sar</taxon>
        <taxon>Stramenopiles</taxon>
        <taxon>Ochrophyta</taxon>
        <taxon>Bolidophyceae</taxon>
        <taxon>Parmales</taxon>
        <taxon>Triparmaceae</taxon>
        <taxon>Triparma</taxon>
    </lineage>
</organism>
<evidence type="ECO:0000256" key="1">
    <source>
        <dbReference type="ARBA" id="ARBA00001974"/>
    </source>
</evidence>
<evidence type="ECO:0000256" key="2">
    <source>
        <dbReference type="ARBA" id="ARBA00022630"/>
    </source>
</evidence>
<dbReference type="EMBL" id="BRXW01000088">
    <property type="protein sequence ID" value="GMI05566.1"/>
    <property type="molecule type" value="Genomic_DNA"/>
</dbReference>
<feature type="transmembrane region" description="Helical" evidence="5">
    <location>
        <begin position="90"/>
        <end position="112"/>
    </location>
</feature>
<evidence type="ECO:0000256" key="5">
    <source>
        <dbReference type="SAM" id="Phobius"/>
    </source>
</evidence>
<dbReference type="AlphaFoldDB" id="A0A9W7CJ50"/>
<dbReference type="Gene3D" id="3.40.50.80">
    <property type="entry name" value="Nucleotide-binding domain of ferredoxin-NADP reductase (FNR) module"/>
    <property type="match status" value="1"/>
</dbReference>
<reference evidence="8" key="1">
    <citation type="journal article" date="2023" name="Commun. Biol.">
        <title>Genome analysis of Parmales, the sister group of diatoms, reveals the evolutionary specialization of diatoms from phago-mixotrophs to photoautotrophs.</title>
        <authorList>
            <person name="Ban H."/>
            <person name="Sato S."/>
            <person name="Yoshikawa S."/>
            <person name="Yamada K."/>
            <person name="Nakamura Y."/>
            <person name="Ichinomiya M."/>
            <person name="Sato N."/>
            <person name="Blanc-Mathieu R."/>
            <person name="Endo H."/>
            <person name="Kuwata A."/>
            <person name="Ogata H."/>
        </authorList>
    </citation>
    <scope>NUCLEOTIDE SEQUENCE [LARGE SCALE GENOMIC DNA]</scope>
    <source>
        <strain evidence="8">NIES 3700</strain>
    </source>
</reference>
<evidence type="ECO:0008006" key="9">
    <source>
        <dbReference type="Google" id="ProtNLM"/>
    </source>
</evidence>
<dbReference type="InterPro" id="IPR039261">
    <property type="entry name" value="FNR_nucleotide-bd"/>
</dbReference>
<dbReference type="GO" id="GO:0071949">
    <property type="term" value="F:FAD binding"/>
    <property type="evidence" value="ECO:0007669"/>
    <property type="project" value="TreeGrafter"/>
</dbReference>
<dbReference type="GO" id="GO:0016491">
    <property type="term" value="F:oxidoreductase activity"/>
    <property type="evidence" value="ECO:0007669"/>
    <property type="project" value="UniProtKB-KW"/>
</dbReference>
<protein>
    <recommendedName>
        <fullName evidence="9">FAD-binding FR-type domain-containing protein</fullName>
    </recommendedName>
</protein>
<keyword evidence="2" id="KW-0285">Flavoprotein</keyword>
<evidence type="ECO:0000256" key="6">
    <source>
        <dbReference type="SAM" id="SignalP"/>
    </source>
</evidence>